<organism evidence="1 2">
    <name type="scientific">Perkinsus chesapeaki</name>
    <name type="common">Clam parasite</name>
    <name type="synonym">Perkinsus andrewsi</name>
    <dbReference type="NCBI Taxonomy" id="330153"/>
    <lineage>
        <taxon>Eukaryota</taxon>
        <taxon>Sar</taxon>
        <taxon>Alveolata</taxon>
        <taxon>Perkinsozoa</taxon>
        <taxon>Perkinsea</taxon>
        <taxon>Perkinsida</taxon>
        <taxon>Perkinsidae</taxon>
        <taxon>Perkinsus</taxon>
    </lineage>
</organism>
<evidence type="ECO:0000313" key="1">
    <source>
        <dbReference type="EMBL" id="KAF4651720.1"/>
    </source>
</evidence>
<protein>
    <submittedName>
        <fullName evidence="1">Paraneoplastic Ma antigen</fullName>
    </submittedName>
</protein>
<dbReference type="OrthoDB" id="442482at2759"/>
<sequence length="304" mass="34917">MENNAYFTLPESFDPLLCSLDFDQWLRKYKVCAEANEWNEQDQLRHLPPLLKGDAWILYDELQDNEKDTLQHLVTNLSKKLTIATQIQSAEKLHQRCFEPGSESLVTFQNDIKRLAHRAYPEMTAEQIKPIALTAFIRGLKGHSLSLARKVRNSNPHTLQAALSKAQFILSDPFVNDDMKTETQVVAINQAESSYLVSEGPLEDHAKKDHGSPAWLPELVNAIRSTVRVCDYCGRQGHTEDNCFKKQRDQGYGRADRRPPQRRMEYPRTEGALCHYCVKRNQTEEQCETKRRAMALKKSESQGN</sequence>
<accession>A0A7J6KX63</accession>
<proteinExistence type="predicted"/>
<name>A0A7J6KX63_PERCH</name>
<dbReference type="EMBL" id="JAAPAO010001016">
    <property type="protein sequence ID" value="KAF4651720.1"/>
    <property type="molecule type" value="Genomic_DNA"/>
</dbReference>
<comment type="caution">
    <text evidence="1">The sequence shown here is derived from an EMBL/GenBank/DDBJ whole genome shotgun (WGS) entry which is preliminary data.</text>
</comment>
<gene>
    <name evidence="1" type="primary">PNMA2_1</name>
    <name evidence="1" type="ORF">FOL47_000218</name>
</gene>
<reference evidence="1 2" key="1">
    <citation type="submission" date="2020-04" db="EMBL/GenBank/DDBJ databases">
        <title>Perkinsus chesapeaki whole genome sequence.</title>
        <authorList>
            <person name="Bogema D.R."/>
        </authorList>
    </citation>
    <scope>NUCLEOTIDE SEQUENCE [LARGE SCALE GENOMIC DNA]</scope>
    <source>
        <strain evidence="1">ATCC PRA-425</strain>
    </source>
</reference>
<keyword evidence="2" id="KW-1185">Reference proteome</keyword>
<evidence type="ECO:0000313" key="2">
    <source>
        <dbReference type="Proteomes" id="UP000591131"/>
    </source>
</evidence>
<dbReference type="Proteomes" id="UP000591131">
    <property type="component" value="Unassembled WGS sequence"/>
</dbReference>
<dbReference type="AlphaFoldDB" id="A0A7J6KX63"/>